<proteinExistence type="predicted"/>
<dbReference type="Proteomes" id="UP000799754">
    <property type="component" value="Unassembled WGS sequence"/>
</dbReference>
<dbReference type="EMBL" id="MU006747">
    <property type="protein sequence ID" value="KAF2622202.1"/>
    <property type="molecule type" value="Genomic_DNA"/>
</dbReference>
<evidence type="ECO:0000313" key="1">
    <source>
        <dbReference type="EMBL" id="KAF2622202.1"/>
    </source>
</evidence>
<sequence>MTTTWQSTALDRLMLCHLALHDVGTALEYGRRSIAMSTQQPDPTVRALSRFYYGLALHHSGRPEEAIEIWQQTGKHDSCTAAIALSKDPTTENIEHLRILAKHEVRFSHHDEYGLSVLDYSFLGDNERLKTVAIEGLRREFSHPDDNGLTLEMSRIEERIANLLVETQRRKKYRETFQLTLRPILNKLAVSLPLGLSDDEVYIKGHAHRQEGIDSLRQGYLRQRDMSSETCSLFDRLVMLRYRDFKEEMTRLPRPHSGDDMQEVMHLRRQYSALRDVTDMKEKDTQPEFLVFLSYRWLGKGSPDDRTNTQYQRMLDALDLYLRMHPWLDQDRVSVWLDVVCIDQVDLEVKQRGINALPLVVAQCNALISILDSEYLSRAWCSVEVLMIQTLRNSYGVHEHWNYDYKTGILAEAETIPPINDDLDGLNLSYPEVDEPTVKFLVRQSRILAKT</sequence>
<keyword evidence="2" id="KW-1185">Reference proteome</keyword>
<comment type="caution">
    <text evidence="1">The sequence shown here is derived from an EMBL/GenBank/DDBJ whole genome shotgun (WGS) entry which is preliminary data.</text>
</comment>
<gene>
    <name evidence="1" type="ORF">BU25DRAFT_481041</name>
</gene>
<organism evidence="1 2">
    <name type="scientific">Macroventuria anomochaeta</name>
    <dbReference type="NCBI Taxonomy" id="301207"/>
    <lineage>
        <taxon>Eukaryota</taxon>
        <taxon>Fungi</taxon>
        <taxon>Dikarya</taxon>
        <taxon>Ascomycota</taxon>
        <taxon>Pezizomycotina</taxon>
        <taxon>Dothideomycetes</taxon>
        <taxon>Pleosporomycetidae</taxon>
        <taxon>Pleosporales</taxon>
        <taxon>Pleosporineae</taxon>
        <taxon>Didymellaceae</taxon>
        <taxon>Macroventuria</taxon>
    </lineage>
</organism>
<accession>A0ACB6RKH3</accession>
<reference evidence="1" key="1">
    <citation type="journal article" date="2020" name="Stud. Mycol.">
        <title>101 Dothideomycetes genomes: a test case for predicting lifestyles and emergence of pathogens.</title>
        <authorList>
            <person name="Haridas S."/>
            <person name="Albert R."/>
            <person name="Binder M."/>
            <person name="Bloem J."/>
            <person name="Labutti K."/>
            <person name="Salamov A."/>
            <person name="Andreopoulos B."/>
            <person name="Baker S."/>
            <person name="Barry K."/>
            <person name="Bills G."/>
            <person name="Bluhm B."/>
            <person name="Cannon C."/>
            <person name="Castanera R."/>
            <person name="Culley D."/>
            <person name="Daum C."/>
            <person name="Ezra D."/>
            <person name="Gonzalez J."/>
            <person name="Henrissat B."/>
            <person name="Kuo A."/>
            <person name="Liang C."/>
            <person name="Lipzen A."/>
            <person name="Lutzoni F."/>
            <person name="Magnuson J."/>
            <person name="Mondo S."/>
            <person name="Nolan M."/>
            <person name="Ohm R."/>
            <person name="Pangilinan J."/>
            <person name="Park H.-J."/>
            <person name="Ramirez L."/>
            <person name="Alfaro M."/>
            <person name="Sun H."/>
            <person name="Tritt A."/>
            <person name="Yoshinaga Y."/>
            <person name="Zwiers L.-H."/>
            <person name="Turgeon B."/>
            <person name="Goodwin S."/>
            <person name="Spatafora J."/>
            <person name="Crous P."/>
            <person name="Grigoriev I."/>
        </authorList>
    </citation>
    <scope>NUCLEOTIDE SEQUENCE</scope>
    <source>
        <strain evidence="1">CBS 525.71</strain>
    </source>
</reference>
<protein>
    <submittedName>
        <fullName evidence="1">Uncharacterized protein</fullName>
    </submittedName>
</protein>
<evidence type="ECO:0000313" key="2">
    <source>
        <dbReference type="Proteomes" id="UP000799754"/>
    </source>
</evidence>
<name>A0ACB6RKH3_9PLEO</name>